<feature type="signal peptide" evidence="1">
    <location>
        <begin position="1"/>
        <end position="22"/>
    </location>
</feature>
<keyword evidence="1" id="KW-0732">Signal</keyword>
<proteinExistence type="predicted"/>
<organism evidence="2 3">
    <name type="scientific">Melanopsichium pennsylvanicum</name>
    <dbReference type="NCBI Taxonomy" id="63383"/>
    <lineage>
        <taxon>Eukaryota</taxon>
        <taxon>Fungi</taxon>
        <taxon>Dikarya</taxon>
        <taxon>Basidiomycota</taxon>
        <taxon>Ustilaginomycotina</taxon>
        <taxon>Ustilaginomycetes</taxon>
        <taxon>Ustilaginales</taxon>
        <taxon>Ustilaginaceae</taxon>
        <taxon>Melanopsichium</taxon>
    </lineage>
</organism>
<evidence type="ECO:0000256" key="1">
    <source>
        <dbReference type="SAM" id="SignalP"/>
    </source>
</evidence>
<accession>A0AAJ4XKC0</accession>
<gene>
    <name evidence="2" type="ORF">MEPE_01394</name>
</gene>
<sequence length="162" mass="17666">MYAPTLFAPLINLLYLRLTASAGHINALFDRSPTGQTEWSRYCTLTGAPSNDLLPHACFTIRDDIVSAAHSSSHGMLGFASASGQDFVVVAPIAGHDSTVEFNASGFYFHIRFSDSINCAKVAVSAPVRAVRKTRREGEEAALEPILQDISCYPNEKKTFRL</sequence>
<keyword evidence="3" id="KW-1185">Reference proteome</keyword>
<feature type="chain" id="PRO_5042617229" evidence="1">
    <location>
        <begin position="23"/>
        <end position="162"/>
    </location>
</feature>
<dbReference type="EMBL" id="OAPG01000002">
    <property type="protein sequence ID" value="SNX82688.1"/>
    <property type="molecule type" value="Genomic_DNA"/>
</dbReference>
<dbReference type="AlphaFoldDB" id="A0AAJ4XKC0"/>
<comment type="caution">
    <text evidence="2">The sequence shown here is derived from an EMBL/GenBank/DDBJ whole genome shotgun (WGS) entry which is preliminary data.</text>
</comment>
<reference evidence="2" key="1">
    <citation type="submission" date="2023-10" db="EMBL/GenBank/DDBJ databases">
        <authorList>
            <person name="Guldener U."/>
        </authorList>
    </citation>
    <scope>NUCLEOTIDE SEQUENCE</scope>
    <source>
        <strain evidence="2">Mp4</strain>
    </source>
</reference>
<evidence type="ECO:0000313" key="2">
    <source>
        <dbReference type="EMBL" id="SNX82688.1"/>
    </source>
</evidence>
<protein>
    <submittedName>
        <fullName evidence="2">Related to conserved hypothetical Ustilaginaceae-specific protein</fullName>
    </submittedName>
</protein>
<name>A0AAJ4XKC0_9BASI</name>
<evidence type="ECO:0000313" key="3">
    <source>
        <dbReference type="Proteomes" id="UP001294444"/>
    </source>
</evidence>
<dbReference type="Proteomes" id="UP001294444">
    <property type="component" value="Unassembled WGS sequence"/>
</dbReference>